<dbReference type="Gene3D" id="3.10.580.10">
    <property type="entry name" value="CBS-domain"/>
    <property type="match status" value="1"/>
</dbReference>
<dbReference type="InterPro" id="IPR006667">
    <property type="entry name" value="SLC41_membr_dom"/>
</dbReference>
<comment type="function">
    <text evidence="9">Acts as a magnesium transporter.</text>
</comment>
<evidence type="ECO:0000256" key="7">
    <source>
        <dbReference type="ARBA" id="ARBA00023136"/>
    </source>
</evidence>
<dbReference type="InterPro" id="IPR038076">
    <property type="entry name" value="MgtE_N_sf"/>
</dbReference>
<dbReference type="PANTHER" id="PTHR41394:SF8">
    <property type="entry name" value="MAGNESIUM TRANSPORTER MGTE"/>
    <property type="match status" value="1"/>
</dbReference>
<dbReference type="GO" id="GO:0046872">
    <property type="term" value="F:metal ion binding"/>
    <property type="evidence" value="ECO:0007669"/>
    <property type="project" value="UniProtKB-KW"/>
</dbReference>
<dbReference type="InterPro" id="IPR006668">
    <property type="entry name" value="Mg_transptr_MgtE_intracell_dom"/>
</dbReference>
<dbReference type="Gene3D" id="1.10.357.20">
    <property type="entry name" value="SLC41 divalent cation transporters, integral membrane domain"/>
    <property type="match status" value="1"/>
</dbReference>
<dbReference type="Pfam" id="PF00571">
    <property type="entry name" value="CBS"/>
    <property type="match status" value="2"/>
</dbReference>
<dbReference type="Pfam" id="PF01769">
    <property type="entry name" value="MgtE"/>
    <property type="match status" value="1"/>
</dbReference>
<dbReference type="PANTHER" id="PTHR41394">
    <property type="entry name" value="MAGNESIUM TRANSPORTER MGTE"/>
    <property type="match status" value="1"/>
</dbReference>
<dbReference type="InterPro" id="IPR006669">
    <property type="entry name" value="MgtE_transporter"/>
</dbReference>
<comment type="subunit">
    <text evidence="9">Homodimer.</text>
</comment>
<feature type="transmembrane region" description="Helical" evidence="9">
    <location>
        <begin position="362"/>
        <end position="384"/>
    </location>
</feature>
<reference evidence="11 12" key="1">
    <citation type="submission" date="2016-10" db="EMBL/GenBank/DDBJ databases">
        <authorList>
            <person name="de Groot N.N."/>
        </authorList>
    </citation>
    <scope>NUCLEOTIDE SEQUENCE [LARGE SCALE GENOMIC DNA]</scope>
    <source>
        <strain evidence="11 12">CGMCC 1.7054</strain>
    </source>
</reference>
<keyword evidence="9" id="KW-1003">Cell membrane</keyword>
<feature type="transmembrane region" description="Helical" evidence="9">
    <location>
        <begin position="426"/>
        <end position="449"/>
    </location>
</feature>
<keyword evidence="9" id="KW-0479">Metal-binding</keyword>
<accession>A0A1I7MMS2</accession>
<feature type="transmembrane region" description="Helical" evidence="9">
    <location>
        <begin position="288"/>
        <end position="308"/>
    </location>
</feature>
<dbReference type="SUPFAM" id="SSF161093">
    <property type="entry name" value="MgtE membrane domain-like"/>
    <property type="match status" value="1"/>
</dbReference>
<dbReference type="InterPro" id="IPR036739">
    <property type="entry name" value="SLC41_membr_dom_sf"/>
</dbReference>
<comment type="caution">
    <text evidence="9">Lacks conserved residue(s) required for the propagation of feature annotation.</text>
</comment>
<dbReference type="STRING" id="574650.SAMN04487966_10677"/>
<dbReference type="InterPro" id="IPR046342">
    <property type="entry name" value="CBS_dom_sf"/>
</dbReference>
<feature type="domain" description="CBS" evidence="10">
    <location>
        <begin position="204"/>
        <end position="260"/>
    </location>
</feature>
<dbReference type="InterPro" id="IPR000644">
    <property type="entry name" value="CBS_dom"/>
</dbReference>
<dbReference type="CDD" id="cd04606">
    <property type="entry name" value="CBS_pair_Mg_transporter"/>
    <property type="match status" value="1"/>
</dbReference>
<evidence type="ECO:0000259" key="10">
    <source>
        <dbReference type="PROSITE" id="PS51371"/>
    </source>
</evidence>
<evidence type="ECO:0000313" key="11">
    <source>
        <dbReference type="EMBL" id="SFV23169.1"/>
    </source>
</evidence>
<dbReference type="Pfam" id="PF03448">
    <property type="entry name" value="MgtE_N"/>
    <property type="match status" value="1"/>
</dbReference>
<evidence type="ECO:0000256" key="6">
    <source>
        <dbReference type="ARBA" id="ARBA00022989"/>
    </source>
</evidence>
<dbReference type="NCBIfam" id="TIGR00400">
    <property type="entry name" value="mgtE"/>
    <property type="match status" value="1"/>
</dbReference>
<gene>
    <name evidence="11" type="ORF">SAMN04487966_10677</name>
</gene>
<dbReference type="SUPFAM" id="SSF158791">
    <property type="entry name" value="MgtE N-terminal domain-like"/>
    <property type="match status" value="1"/>
</dbReference>
<dbReference type="EMBL" id="FPCG01000006">
    <property type="protein sequence ID" value="SFV23169.1"/>
    <property type="molecule type" value="Genomic_DNA"/>
</dbReference>
<sequence>MDQELDQEVALRSALRQERLTDAGRLLRELSPVEVERFLDRSDPHQVPIVFRLLDKELAVQVFAALDPRQQSQLIRGLRDENLQQMFGQLHASSQARLLDEVPAEVARRLMAGLGSQQRADAGRVLGYPSGSVGRRMSPVLVQLQAGTTAEHALRQIREARIADRHRDRLVGLPVVDADHKVLGTVGLADLVCAAGEDLVEELAASAGASVLATEDDETAARLSAEHHLLALPVTDETGRLVGVLTLDDAVGILEDEESEDSARSAGAEPLAQPYLSTPVTRLVRSRVVWLLVLAVGATLTVQVLEVFEQTLEQLVVLSIFIPLLIGTGGNTGNQAATTVTRALALGDVRARDALRVLRREFLVGLMLGTALGTVGLLIAGLVYSWGIGLVIGLTLLAICTVAATVGSLMPIVAKRIGVDPAVFSNPFITTVVDALGLVVYFLIARAVLGI</sequence>
<feature type="transmembrane region" description="Helical" evidence="9">
    <location>
        <begin position="390"/>
        <end position="414"/>
    </location>
</feature>
<feature type="domain" description="CBS" evidence="10">
    <location>
        <begin position="137"/>
        <end position="202"/>
    </location>
</feature>
<keyword evidence="6 9" id="KW-1133">Transmembrane helix</keyword>
<evidence type="ECO:0000256" key="4">
    <source>
        <dbReference type="ARBA" id="ARBA00022692"/>
    </source>
</evidence>
<evidence type="ECO:0000256" key="2">
    <source>
        <dbReference type="ARBA" id="ARBA00009749"/>
    </source>
</evidence>
<dbReference type="AlphaFoldDB" id="A0A1I7MMS2"/>
<evidence type="ECO:0000256" key="3">
    <source>
        <dbReference type="ARBA" id="ARBA00022448"/>
    </source>
</evidence>
<dbReference type="SMART" id="SM00924">
    <property type="entry name" value="MgtE_N"/>
    <property type="match status" value="1"/>
</dbReference>
<evidence type="ECO:0000313" key="12">
    <source>
        <dbReference type="Proteomes" id="UP000198881"/>
    </source>
</evidence>
<keyword evidence="5 9" id="KW-0460">Magnesium</keyword>
<keyword evidence="4 9" id="KW-0812">Transmembrane</keyword>
<keyword evidence="7 9" id="KW-0472">Membrane</keyword>
<evidence type="ECO:0000256" key="5">
    <source>
        <dbReference type="ARBA" id="ARBA00022842"/>
    </source>
</evidence>
<evidence type="ECO:0000256" key="9">
    <source>
        <dbReference type="RuleBase" id="RU362011"/>
    </source>
</evidence>
<evidence type="ECO:0000256" key="1">
    <source>
        <dbReference type="ARBA" id="ARBA00004141"/>
    </source>
</evidence>
<organism evidence="11 12">
    <name type="scientific">Micrococcus terreus</name>
    <dbReference type="NCBI Taxonomy" id="574650"/>
    <lineage>
        <taxon>Bacteria</taxon>
        <taxon>Bacillati</taxon>
        <taxon>Actinomycetota</taxon>
        <taxon>Actinomycetes</taxon>
        <taxon>Micrococcales</taxon>
        <taxon>Micrococcaceae</taxon>
        <taxon>Micrococcus</taxon>
    </lineage>
</organism>
<keyword evidence="3 9" id="KW-0813">Transport</keyword>
<proteinExistence type="inferred from homology"/>
<dbReference type="PROSITE" id="PS51371">
    <property type="entry name" value="CBS"/>
    <property type="match status" value="2"/>
</dbReference>
<dbReference type="Proteomes" id="UP000198881">
    <property type="component" value="Unassembled WGS sequence"/>
</dbReference>
<dbReference type="GO" id="GO:0015095">
    <property type="term" value="F:magnesium ion transmembrane transporter activity"/>
    <property type="evidence" value="ECO:0007669"/>
    <property type="project" value="UniProtKB-UniRule"/>
</dbReference>
<dbReference type="Gene3D" id="1.25.60.10">
    <property type="entry name" value="MgtE N-terminal domain-like"/>
    <property type="match status" value="1"/>
</dbReference>
<comment type="subcellular location">
    <subcellularLocation>
        <location evidence="9">Cell membrane</location>
        <topology evidence="9">Multi-pass membrane protein</topology>
    </subcellularLocation>
    <subcellularLocation>
        <location evidence="1">Membrane</location>
        <topology evidence="1">Multi-pass membrane protein</topology>
    </subcellularLocation>
</comment>
<name>A0A1I7MMS2_9MICC</name>
<protein>
    <recommendedName>
        <fullName evidence="9">Magnesium transporter MgtE</fullName>
    </recommendedName>
</protein>
<comment type="similarity">
    <text evidence="2 9">Belongs to the SLC41A transporter family.</text>
</comment>
<keyword evidence="8" id="KW-0129">CBS domain</keyword>
<dbReference type="SMART" id="SM00116">
    <property type="entry name" value="CBS"/>
    <property type="match status" value="2"/>
</dbReference>
<evidence type="ECO:0000256" key="8">
    <source>
        <dbReference type="PROSITE-ProRule" id="PRU00703"/>
    </source>
</evidence>
<dbReference type="GO" id="GO:0005886">
    <property type="term" value="C:plasma membrane"/>
    <property type="evidence" value="ECO:0007669"/>
    <property type="project" value="UniProtKB-SubCell"/>
</dbReference>
<dbReference type="RefSeq" id="WP_245760687.1">
    <property type="nucleotide sequence ID" value="NZ_FPCG01000006.1"/>
</dbReference>
<keyword evidence="12" id="KW-1185">Reference proteome</keyword>
<dbReference type="SUPFAM" id="SSF54631">
    <property type="entry name" value="CBS-domain pair"/>
    <property type="match status" value="1"/>
</dbReference>